<evidence type="ECO:0000256" key="1">
    <source>
        <dbReference type="SAM" id="MobiDB-lite"/>
    </source>
</evidence>
<feature type="region of interest" description="Disordered" evidence="1">
    <location>
        <begin position="40"/>
        <end position="120"/>
    </location>
</feature>
<accession>A0ABS1DWP6</accession>
<proteinExistence type="predicted"/>
<keyword evidence="4" id="KW-1185">Reference proteome</keyword>
<feature type="signal peptide" evidence="2">
    <location>
        <begin position="1"/>
        <end position="18"/>
    </location>
</feature>
<evidence type="ECO:0000313" key="4">
    <source>
        <dbReference type="Proteomes" id="UP001041814"/>
    </source>
</evidence>
<reference evidence="3" key="1">
    <citation type="submission" date="2017-08" db="EMBL/GenBank/DDBJ databases">
        <authorList>
            <person name="Imhoff J.F."/>
            <person name="Rahn T."/>
            <person name="Kuenzel S."/>
            <person name="Neulinger S.C."/>
        </authorList>
    </citation>
    <scope>NUCLEOTIDE SEQUENCE</scope>
    <source>
        <strain evidence="3">IM 151</strain>
    </source>
</reference>
<evidence type="ECO:0000256" key="2">
    <source>
        <dbReference type="SAM" id="SignalP"/>
    </source>
</evidence>
<sequence>MRAALALALLALAGAAAAQPIWRCGPDGRTLQDHPCSDGTKLAVTDDRPDAEETAAAREVARREAALAESLRAERHARERQAQAAPGAFVEPKPALAEPARRKDKPETKKKKKKSAKKQR</sequence>
<evidence type="ECO:0008006" key="5">
    <source>
        <dbReference type="Google" id="ProtNLM"/>
    </source>
</evidence>
<reference evidence="3" key="2">
    <citation type="journal article" date="2020" name="Microorganisms">
        <title>Osmotic Adaptation and Compatible Solute Biosynthesis of Phototrophic Bacteria as Revealed from Genome Analyses.</title>
        <authorList>
            <person name="Imhoff J.F."/>
            <person name="Rahn T."/>
            <person name="Kunzel S."/>
            <person name="Keller A."/>
            <person name="Neulinger S.C."/>
        </authorList>
    </citation>
    <scope>NUCLEOTIDE SEQUENCE</scope>
    <source>
        <strain evidence="3">IM 151</strain>
    </source>
</reference>
<name>A0ABS1DWP6_RUBGE</name>
<evidence type="ECO:0000313" key="3">
    <source>
        <dbReference type="EMBL" id="MBK1714472.1"/>
    </source>
</evidence>
<dbReference type="Proteomes" id="UP001041814">
    <property type="component" value="Unassembled WGS sequence"/>
</dbReference>
<feature type="compositionally biased region" description="Basic and acidic residues" evidence="1">
    <location>
        <begin position="55"/>
        <end position="81"/>
    </location>
</feature>
<feature type="compositionally biased region" description="Basic residues" evidence="1">
    <location>
        <begin position="108"/>
        <end position="120"/>
    </location>
</feature>
<dbReference type="EMBL" id="NRRU01000069">
    <property type="protein sequence ID" value="MBK1714472.1"/>
    <property type="molecule type" value="Genomic_DNA"/>
</dbReference>
<gene>
    <name evidence="3" type="ORF">CKO43_17005</name>
</gene>
<protein>
    <recommendedName>
        <fullName evidence="5">DUF4124 domain-containing protein</fullName>
    </recommendedName>
</protein>
<feature type="chain" id="PRO_5045087268" description="DUF4124 domain-containing protein" evidence="2">
    <location>
        <begin position="19"/>
        <end position="120"/>
    </location>
</feature>
<keyword evidence="2" id="KW-0732">Signal</keyword>
<comment type="caution">
    <text evidence="3">The sequence shown here is derived from an EMBL/GenBank/DDBJ whole genome shotgun (WGS) entry which is preliminary data.</text>
</comment>
<dbReference type="RefSeq" id="WP_200379357.1">
    <property type="nucleotide sequence ID" value="NZ_NRRU01000069.1"/>
</dbReference>
<organism evidence="3 4">
    <name type="scientific">Rubrivivax gelatinosus</name>
    <name type="common">Rhodocyclus gelatinosus</name>
    <name type="synonym">Rhodopseudomonas gelatinosa</name>
    <dbReference type="NCBI Taxonomy" id="28068"/>
    <lineage>
        <taxon>Bacteria</taxon>
        <taxon>Pseudomonadati</taxon>
        <taxon>Pseudomonadota</taxon>
        <taxon>Betaproteobacteria</taxon>
        <taxon>Burkholderiales</taxon>
        <taxon>Sphaerotilaceae</taxon>
        <taxon>Rubrivivax</taxon>
    </lineage>
</organism>